<feature type="domain" description="Fungal lipase-type" evidence="2">
    <location>
        <begin position="122"/>
        <end position="218"/>
    </location>
</feature>
<dbReference type="Pfam" id="PF01764">
    <property type="entry name" value="Lipase_3"/>
    <property type="match status" value="1"/>
</dbReference>
<organism evidence="3 4">
    <name type="scientific">Bathycoccus prasinos</name>
    <dbReference type="NCBI Taxonomy" id="41875"/>
    <lineage>
        <taxon>Eukaryota</taxon>
        <taxon>Viridiplantae</taxon>
        <taxon>Chlorophyta</taxon>
        <taxon>Mamiellophyceae</taxon>
        <taxon>Mamiellales</taxon>
        <taxon>Bathycoccaceae</taxon>
        <taxon>Bathycoccus</taxon>
    </lineage>
</organism>
<dbReference type="GO" id="GO:0006629">
    <property type="term" value="P:lipid metabolic process"/>
    <property type="evidence" value="ECO:0007669"/>
    <property type="project" value="InterPro"/>
</dbReference>
<evidence type="ECO:0000313" key="3">
    <source>
        <dbReference type="EMBL" id="CCO16509.1"/>
    </source>
</evidence>
<evidence type="ECO:0000259" key="2">
    <source>
        <dbReference type="Pfam" id="PF01764"/>
    </source>
</evidence>
<dbReference type="InterPro" id="IPR043367">
    <property type="entry name" value="PLIP1/2/3"/>
</dbReference>
<dbReference type="RefSeq" id="XP_007512951.1">
    <property type="nucleotide sequence ID" value="XM_007512889.1"/>
</dbReference>
<dbReference type="InterPro" id="IPR002921">
    <property type="entry name" value="Fungal_lipase-type"/>
</dbReference>
<dbReference type="AlphaFoldDB" id="K8EEW9"/>
<reference evidence="3 4" key="1">
    <citation type="submission" date="2011-10" db="EMBL/GenBank/DDBJ databases">
        <authorList>
            <person name="Genoscope - CEA"/>
        </authorList>
    </citation>
    <scope>NUCLEOTIDE SEQUENCE [LARGE SCALE GENOMIC DNA]</scope>
    <source>
        <strain evidence="3 4">RCC 1105</strain>
    </source>
</reference>
<dbReference type="Gene3D" id="3.40.50.1820">
    <property type="entry name" value="alpha/beta hydrolase"/>
    <property type="match status" value="1"/>
</dbReference>
<dbReference type="SUPFAM" id="SSF53474">
    <property type="entry name" value="alpha/beta-Hydrolases"/>
    <property type="match status" value="1"/>
</dbReference>
<dbReference type="Proteomes" id="UP000198341">
    <property type="component" value="Chromosome 5"/>
</dbReference>
<dbReference type="KEGG" id="bpg:Bathy05g04730"/>
<dbReference type="GeneID" id="19015976"/>
<evidence type="ECO:0000256" key="1">
    <source>
        <dbReference type="SAM" id="MobiDB-lite"/>
    </source>
</evidence>
<dbReference type="GO" id="GO:0008970">
    <property type="term" value="F:phospholipase A1 activity"/>
    <property type="evidence" value="ECO:0007669"/>
    <property type="project" value="InterPro"/>
</dbReference>
<name>K8EEW9_9CHLO</name>
<dbReference type="PANTHER" id="PTHR46483">
    <property type="entry name" value="PHOSPHOLIPASE A1 PLIP2, CHLOROPLASTIC"/>
    <property type="match status" value="1"/>
</dbReference>
<dbReference type="EMBL" id="FO082274">
    <property type="protein sequence ID" value="CCO16509.1"/>
    <property type="molecule type" value="Genomic_DNA"/>
</dbReference>
<protein>
    <recommendedName>
        <fullName evidence="2">Fungal lipase-type domain-containing protein</fullName>
    </recommendedName>
</protein>
<dbReference type="InterPro" id="IPR029058">
    <property type="entry name" value="AB_hydrolase_fold"/>
</dbReference>
<dbReference type="PANTHER" id="PTHR46483:SF4">
    <property type="entry name" value="PHOSPHOLIPASE A1 PLIP2, CHLOROPLASTIC"/>
    <property type="match status" value="1"/>
</dbReference>
<proteinExistence type="predicted"/>
<keyword evidence="4" id="KW-1185">Reference proteome</keyword>
<accession>K8EEW9</accession>
<dbReference type="OrthoDB" id="438440at2759"/>
<dbReference type="eggNOG" id="ENOG502SC9M">
    <property type="taxonomic scope" value="Eukaryota"/>
</dbReference>
<feature type="region of interest" description="Disordered" evidence="1">
    <location>
        <begin position="1"/>
        <end position="21"/>
    </location>
</feature>
<sequence>MTFQNRTKDDDDDDDDDENNKNEEYSKAALTARLSNYCYKNNLKELLESDGYSLVYEKYTSVTRVYIADRKIGFDEMKKEDIVERTIVARGAVWGDDQNVDRIRLSNQISKVWPTQVHPDVPVGCHTGVYEMTEEFFNEITPYIKGPDVGEEVKKLTFCGHSLGGSIAMILAAWTKLRLDVDCVKMKVNVHTYGSPNVLALDMSLLNKMEKEEKETFRGYPKSALDAIGLEESTLRAHVLSNDIVPRMWLSHDPVFNTLKSNEWGANLLKWKEETFGRRGMLTMDRFLYEVSGYLIFLELGNDNAAKRAVVKETANLETHLERLTWQLEDFTSGAQNNPLRALAPALEHNSQNYVDVMQYLAVNALLVKRKQ</sequence>
<gene>
    <name evidence="3" type="ORF">Bathy05g04730</name>
</gene>
<evidence type="ECO:0000313" key="4">
    <source>
        <dbReference type="Proteomes" id="UP000198341"/>
    </source>
</evidence>